<dbReference type="EMBL" id="FNCC01000009">
    <property type="protein sequence ID" value="SDG56953.1"/>
    <property type="molecule type" value="Genomic_DNA"/>
</dbReference>
<organism evidence="3 4">
    <name type="scientific">Lentzea fradiae</name>
    <dbReference type="NCBI Taxonomy" id="200378"/>
    <lineage>
        <taxon>Bacteria</taxon>
        <taxon>Bacillati</taxon>
        <taxon>Actinomycetota</taxon>
        <taxon>Actinomycetes</taxon>
        <taxon>Pseudonocardiales</taxon>
        <taxon>Pseudonocardiaceae</taxon>
        <taxon>Lentzea</taxon>
    </lineage>
</organism>
<dbReference type="PRINTS" id="PR01438">
    <property type="entry name" value="UNVRSLSTRESS"/>
</dbReference>
<protein>
    <submittedName>
        <fullName evidence="3">Nucleotide-binding universal stress protein, UspA family</fullName>
    </submittedName>
</protein>
<sequence>MSAGTNAFESSVDRYGPAPWPSARTIVVGMDGSDTSMRAAAAAFGMARRERARLVVTFAASHSCLAALTPAVASVHEHEATARLHAELSAHARSTAEELDVPVTFVKTFGDPVTVLREAADRCQADLVVVGASQQAGHRFAGSVATRLIKAGHWPVLVVP</sequence>
<dbReference type="CDD" id="cd00293">
    <property type="entry name" value="USP-like"/>
    <property type="match status" value="1"/>
</dbReference>
<feature type="domain" description="UspA" evidence="2">
    <location>
        <begin position="24"/>
        <end position="160"/>
    </location>
</feature>
<dbReference type="PANTHER" id="PTHR46268:SF6">
    <property type="entry name" value="UNIVERSAL STRESS PROTEIN UP12"/>
    <property type="match status" value="1"/>
</dbReference>
<dbReference type="PANTHER" id="PTHR46268">
    <property type="entry name" value="STRESS RESPONSE PROTEIN NHAX"/>
    <property type="match status" value="1"/>
</dbReference>
<dbReference type="Gene3D" id="3.40.50.620">
    <property type="entry name" value="HUPs"/>
    <property type="match status" value="1"/>
</dbReference>
<dbReference type="SUPFAM" id="SSF52402">
    <property type="entry name" value="Adenine nucleotide alpha hydrolases-like"/>
    <property type="match status" value="1"/>
</dbReference>
<accession>A0A1G7VB25</accession>
<dbReference type="AlphaFoldDB" id="A0A1G7VB25"/>
<comment type="similarity">
    <text evidence="1">Belongs to the universal stress protein A family.</text>
</comment>
<evidence type="ECO:0000259" key="2">
    <source>
        <dbReference type="Pfam" id="PF00582"/>
    </source>
</evidence>
<dbReference type="InterPro" id="IPR014729">
    <property type="entry name" value="Rossmann-like_a/b/a_fold"/>
</dbReference>
<gene>
    <name evidence="3" type="ORF">SAMN05216553_109125</name>
</gene>
<reference evidence="4" key="1">
    <citation type="submission" date="2016-10" db="EMBL/GenBank/DDBJ databases">
        <authorList>
            <person name="Varghese N."/>
            <person name="Submissions S."/>
        </authorList>
    </citation>
    <scope>NUCLEOTIDE SEQUENCE [LARGE SCALE GENOMIC DNA]</scope>
    <source>
        <strain evidence="4">CGMCC 4.3506</strain>
    </source>
</reference>
<dbReference type="OrthoDB" id="4553288at2"/>
<dbReference type="RefSeq" id="WP_090051771.1">
    <property type="nucleotide sequence ID" value="NZ_FNCC01000009.1"/>
</dbReference>
<dbReference type="InterPro" id="IPR006015">
    <property type="entry name" value="Universal_stress_UspA"/>
</dbReference>
<dbReference type="InterPro" id="IPR006016">
    <property type="entry name" value="UspA"/>
</dbReference>
<evidence type="ECO:0000313" key="4">
    <source>
        <dbReference type="Proteomes" id="UP000199623"/>
    </source>
</evidence>
<keyword evidence="4" id="KW-1185">Reference proteome</keyword>
<proteinExistence type="inferred from homology"/>
<dbReference type="STRING" id="200378.SAMN05216553_109125"/>
<evidence type="ECO:0000313" key="3">
    <source>
        <dbReference type="EMBL" id="SDG56953.1"/>
    </source>
</evidence>
<evidence type="ECO:0000256" key="1">
    <source>
        <dbReference type="ARBA" id="ARBA00008791"/>
    </source>
</evidence>
<dbReference type="Proteomes" id="UP000199623">
    <property type="component" value="Unassembled WGS sequence"/>
</dbReference>
<dbReference type="Pfam" id="PF00582">
    <property type="entry name" value="Usp"/>
    <property type="match status" value="1"/>
</dbReference>
<name>A0A1G7VB25_9PSEU</name>